<evidence type="ECO:0000256" key="4">
    <source>
        <dbReference type="ARBA" id="ARBA00022475"/>
    </source>
</evidence>
<feature type="domain" description="ABC transmembrane type-1" evidence="9">
    <location>
        <begin position="85"/>
        <end position="302"/>
    </location>
</feature>
<name>A0A091BJY4_9GAMM</name>
<dbReference type="EMBL" id="AVCI01000001">
    <property type="protein sequence ID" value="KFN44640.1"/>
    <property type="molecule type" value="Genomic_DNA"/>
</dbReference>
<keyword evidence="11" id="KW-1185">Reference proteome</keyword>
<feature type="transmembrane region" description="Helical" evidence="8">
    <location>
        <begin position="23"/>
        <end position="51"/>
    </location>
</feature>
<dbReference type="GO" id="GO:0055085">
    <property type="term" value="P:transmembrane transport"/>
    <property type="evidence" value="ECO:0007669"/>
    <property type="project" value="InterPro"/>
</dbReference>
<sequence>MNANALYLRTPLRHVAALLHRRAGLLLAVLLGPPLIWFCIIYLGSLLALLWQGFYSFDDYSMSVLPQFTLRNYGLIFAKGNIDIVMRTLAMASAVTLASAVIAFPIAYYMSRYATPAVKAFFYIGVMLPMWASYIVKAYSWTVILAKGGIVFWLLGQLHLTGALEALLQLPYVGGSTLSTSHLGRFLVFTYLWLPFMVLPIQAALERVPPNLVQASSDLGARAGQTFRHVILPLAFPGVVAGSIFTFSLTLGDYIIPTLIGPSGLFIGTYVYVQQGAVGNIPMAAAFTVVPIVLVAIYLAIAKRLGAFDAL</sequence>
<dbReference type="eggNOG" id="COG1176">
    <property type="taxonomic scope" value="Bacteria"/>
</dbReference>
<evidence type="ECO:0000256" key="5">
    <source>
        <dbReference type="ARBA" id="ARBA00022692"/>
    </source>
</evidence>
<keyword evidence="4" id="KW-1003">Cell membrane</keyword>
<comment type="similarity">
    <text evidence="2">Belongs to the binding-protein-dependent transport system permease family. CysTW subfamily.</text>
</comment>
<feature type="transmembrane region" description="Helical" evidence="8">
    <location>
        <begin position="186"/>
        <end position="205"/>
    </location>
</feature>
<dbReference type="Gene3D" id="1.10.3720.10">
    <property type="entry name" value="MetI-like"/>
    <property type="match status" value="1"/>
</dbReference>
<feature type="transmembrane region" description="Helical" evidence="8">
    <location>
        <begin position="121"/>
        <end position="144"/>
    </location>
</feature>
<evidence type="ECO:0000256" key="1">
    <source>
        <dbReference type="ARBA" id="ARBA00004651"/>
    </source>
</evidence>
<evidence type="ECO:0000313" key="11">
    <source>
        <dbReference type="Proteomes" id="UP000029385"/>
    </source>
</evidence>
<dbReference type="InterPro" id="IPR035906">
    <property type="entry name" value="MetI-like_sf"/>
</dbReference>
<evidence type="ECO:0000313" key="10">
    <source>
        <dbReference type="EMBL" id="KFN44640.1"/>
    </source>
</evidence>
<feature type="transmembrane region" description="Helical" evidence="8">
    <location>
        <begin position="89"/>
        <end position="109"/>
    </location>
</feature>
<feature type="transmembrane region" description="Helical" evidence="8">
    <location>
        <begin position="279"/>
        <end position="301"/>
    </location>
</feature>
<comment type="subcellular location">
    <subcellularLocation>
        <location evidence="1 8">Cell membrane</location>
        <topology evidence="1 8">Multi-pass membrane protein</topology>
    </subcellularLocation>
</comment>
<keyword evidence="7 8" id="KW-0472">Membrane</keyword>
<evidence type="ECO:0000256" key="8">
    <source>
        <dbReference type="RuleBase" id="RU363032"/>
    </source>
</evidence>
<dbReference type="Proteomes" id="UP000029385">
    <property type="component" value="Unassembled WGS sequence"/>
</dbReference>
<comment type="caution">
    <text evidence="10">The sequence shown here is derived from an EMBL/GenBank/DDBJ whole genome shotgun (WGS) entry which is preliminary data.</text>
</comment>
<dbReference type="SUPFAM" id="SSF161098">
    <property type="entry name" value="MetI-like"/>
    <property type="match status" value="1"/>
</dbReference>
<dbReference type="AlphaFoldDB" id="A0A091BJY4"/>
<feature type="transmembrane region" description="Helical" evidence="8">
    <location>
        <begin position="225"/>
        <end position="247"/>
    </location>
</feature>
<dbReference type="Pfam" id="PF00528">
    <property type="entry name" value="BPD_transp_1"/>
    <property type="match status" value="1"/>
</dbReference>
<dbReference type="PROSITE" id="PS50928">
    <property type="entry name" value="ABC_TM1"/>
    <property type="match status" value="1"/>
</dbReference>
<dbReference type="PATRIC" id="fig|1121015.4.peg.221"/>
<dbReference type="PANTHER" id="PTHR42929:SF1">
    <property type="entry name" value="INNER MEMBRANE ABC TRANSPORTER PERMEASE PROTEIN YDCU-RELATED"/>
    <property type="match status" value="1"/>
</dbReference>
<keyword evidence="5 8" id="KW-0812">Transmembrane</keyword>
<dbReference type="RefSeq" id="WP_022968810.1">
    <property type="nucleotide sequence ID" value="NZ_ATVD01000002.1"/>
</dbReference>
<keyword evidence="3 8" id="KW-0813">Transport</keyword>
<dbReference type="InterPro" id="IPR000515">
    <property type="entry name" value="MetI-like"/>
</dbReference>
<evidence type="ECO:0000256" key="7">
    <source>
        <dbReference type="ARBA" id="ARBA00023136"/>
    </source>
</evidence>
<dbReference type="PANTHER" id="PTHR42929">
    <property type="entry name" value="INNER MEMBRANE ABC TRANSPORTER PERMEASE PROTEIN YDCU-RELATED-RELATED"/>
    <property type="match status" value="1"/>
</dbReference>
<protein>
    <recommendedName>
        <fullName evidence="9">ABC transmembrane type-1 domain-containing protein</fullName>
    </recommendedName>
</protein>
<accession>A0A091BJY4</accession>
<dbReference type="CDD" id="cd06261">
    <property type="entry name" value="TM_PBP2"/>
    <property type="match status" value="1"/>
</dbReference>
<evidence type="ECO:0000259" key="9">
    <source>
        <dbReference type="PROSITE" id="PS50928"/>
    </source>
</evidence>
<feature type="transmembrane region" description="Helical" evidence="8">
    <location>
        <begin position="254"/>
        <end position="273"/>
    </location>
</feature>
<organism evidence="10 11">
    <name type="scientific">Arenimonas oryziterrae DSM 21050 = YC6267</name>
    <dbReference type="NCBI Taxonomy" id="1121015"/>
    <lineage>
        <taxon>Bacteria</taxon>
        <taxon>Pseudomonadati</taxon>
        <taxon>Pseudomonadota</taxon>
        <taxon>Gammaproteobacteria</taxon>
        <taxon>Lysobacterales</taxon>
        <taxon>Lysobacteraceae</taxon>
        <taxon>Arenimonas</taxon>
    </lineage>
</organism>
<dbReference type="OrthoDB" id="9790211at2"/>
<evidence type="ECO:0000256" key="6">
    <source>
        <dbReference type="ARBA" id="ARBA00022989"/>
    </source>
</evidence>
<evidence type="ECO:0000256" key="3">
    <source>
        <dbReference type="ARBA" id="ARBA00022448"/>
    </source>
</evidence>
<gene>
    <name evidence="10" type="ORF">N789_01120</name>
</gene>
<proteinExistence type="inferred from homology"/>
<feature type="transmembrane region" description="Helical" evidence="8">
    <location>
        <begin position="150"/>
        <end position="174"/>
    </location>
</feature>
<keyword evidence="6 8" id="KW-1133">Transmembrane helix</keyword>
<reference evidence="10 11" key="1">
    <citation type="submission" date="2013-09" db="EMBL/GenBank/DDBJ databases">
        <title>Genome sequencing of Arenimonas oryziterrae.</title>
        <authorList>
            <person name="Chen F."/>
            <person name="Wang G."/>
        </authorList>
    </citation>
    <scope>NUCLEOTIDE SEQUENCE [LARGE SCALE GENOMIC DNA]</scope>
    <source>
        <strain evidence="10 11">YC6267</strain>
    </source>
</reference>
<dbReference type="GO" id="GO:0005886">
    <property type="term" value="C:plasma membrane"/>
    <property type="evidence" value="ECO:0007669"/>
    <property type="project" value="UniProtKB-SubCell"/>
</dbReference>
<dbReference type="STRING" id="1121015.GCA_000420545_01170"/>
<evidence type="ECO:0000256" key="2">
    <source>
        <dbReference type="ARBA" id="ARBA00007069"/>
    </source>
</evidence>